<evidence type="ECO:0000256" key="4">
    <source>
        <dbReference type="ARBA" id="ARBA00022432"/>
    </source>
</evidence>
<comment type="cofactor">
    <cofactor evidence="11">
        <name>Mn(2+)</name>
        <dbReference type="ChEBI" id="CHEBI:29035"/>
    </cofactor>
    <text evidence="11">Binds 1 Mn(2+) ion per subunit.</text>
</comment>
<dbReference type="Pfam" id="PF01293">
    <property type="entry name" value="PEPCK_ATP"/>
    <property type="match status" value="1"/>
</dbReference>
<comment type="catalytic activity">
    <reaction evidence="10 11">
        <text>oxaloacetate + ATP = phosphoenolpyruvate + ADP + CO2</text>
        <dbReference type="Rhea" id="RHEA:18617"/>
        <dbReference type="ChEBI" id="CHEBI:16452"/>
        <dbReference type="ChEBI" id="CHEBI:16526"/>
        <dbReference type="ChEBI" id="CHEBI:30616"/>
        <dbReference type="ChEBI" id="CHEBI:58702"/>
        <dbReference type="ChEBI" id="CHEBI:456216"/>
        <dbReference type="EC" id="4.1.1.49"/>
    </reaction>
</comment>
<keyword evidence="4 11" id="KW-0312">Gluconeogenesis</keyword>
<dbReference type="SUPFAM" id="SSF53795">
    <property type="entry name" value="PEP carboxykinase-like"/>
    <property type="match status" value="1"/>
</dbReference>
<evidence type="ECO:0000256" key="6">
    <source>
        <dbReference type="ARBA" id="ARBA00022793"/>
    </source>
</evidence>
<keyword evidence="11" id="KW-0963">Cytoplasm</keyword>
<proteinExistence type="inferred from homology"/>
<feature type="binding site" evidence="11">
    <location>
        <position position="195"/>
    </location>
    <ligand>
        <name>Mn(2+)</name>
        <dbReference type="ChEBI" id="CHEBI:29035"/>
    </ligand>
</feature>
<gene>
    <name evidence="11" type="primary">pckA</name>
    <name evidence="12" type="ORF">BAA01_13595</name>
</gene>
<evidence type="ECO:0000256" key="1">
    <source>
        <dbReference type="ARBA" id="ARBA00004742"/>
    </source>
</evidence>
<dbReference type="PIRSF" id="PIRSF006294">
    <property type="entry name" value="PEP_crbxkin"/>
    <property type="match status" value="1"/>
</dbReference>
<dbReference type="InterPro" id="IPR015994">
    <property type="entry name" value="PEPCK_ATP_CS"/>
</dbReference>
<comment type="subcellular location">
    <subcellularLocation>
        <location evidence="11">Cytoplasm</location>
    </subcellularLocation>
</comment>
<dbReference type="InterPro" id="IPR001272">
    <property type="entry name" value="PEP_carboxykinase_ATP"/>
</dbReference>
<dbReference type="GO" id="GO:0005829">
    <property type="term" value="C:cytosol"/>
    <property type="evidence" value="ECO:0007669"/>
    <property type="project" value="TreeGrafter"/>
</dbReference>
<comment type="function">
    <text evidence="11">Involved in the gluconeogenesis. Catalyzes the conversion of oxaloacetate (OAA) to phosphoenolpyruvate (PEP) through direct phosphoryl transfer between the nucleoside triphosphate and OAA.</text>
</comment>
<comment type="similarity">
    <text evidence="2 11">Belongs to the phosphoenolpyruvate carboxykinase (ATP) family.</text>
</comment>
<feature type="binding site" evidence="11">
    <location>
        <position position="214"/>
    </location>
    <ligand>
        <name>Mn(2+)</name>
        <dbReference type="ChEBI" id="CHEBI:29035"/>
    </ligand>
</feature>
<sequence length="524" mass="58383">METKQMKSLEESFRTAKVHVNLPVSRLVEEAIRRREGILTAQGAFRATTGQYTGRSPKDKFIVDEPAAREINWGKVNQPLSSSHFERLYQDLMQYVGKREWFLFQGFAGADPAYRLPIQVLTEYAWHNLFAHQLFIRPTREELAGFRPSFTVVAAPGFKADPKVHGTRSETFIVLSFEHRVVLIGGTEYAGEIKKSIFTVMNYLLPQQGVFPMHCSANIGPRDDVALFFGLSGTGKTTLSADPERRLIGDDEHGWSDRGVFNIEGGCYAKCINLSAEKEPQIWQAIRFGSVLENVVVDEATRQPDYDDASLTENTRAAYPVDFIPGAVIPGVGGHPEVILFLTADAFGVLPPIARLSKEQAMYHFLSGYTSKLAGTERGVTEPEATFSTCFGSPFLPLHPSVYARMLGEKISRHNTRVYLVNTGWSGGPYGVGKRIDLRYTRAMVAAAINGTLEDVETVTDPVFGLQIPVHCPGVPAEVLQPRNTWSDKRAYDNQVRELARRFIENFEKFSDMAPELKAAGPKL</sequence>
<feature type="binding site" evidence="11">
    <location>
        <position position="214"/>
    </location>
    <ligand>
        <name>ATP</name>
        <dbReference type="ChEBI" id="CHEBI:30616"/>
    </ligand>
</feature>
<feature type="binding site" evidence="11">
    <location>
        <position position="316"/>
    </location>
    <ligand>
        <name>ATP</name>
        <dbReference type="ChEBI" id="CHEBI:30616"/>
    </ligand>
</feature>
<feature type="binding site" evidence="11">
    <location>
        <position position="195"/>
    </location>
    <ligand>
        <name>ATP</name>
        <dbReference type="ChEBI" id="CHEBI:30616"/>
    </ligand>
</feature>
<dbReference type="InterPro" id="IPR008210">
    <property type="entry name" value="PEP_carboxykinase_N"/>
</dbReference>
<evidence type="ECO:0000256" key="3">
    <source>
        <dbReference type="ARBA" id="ARBA00012363"/>
    </source>
</evidence>
<reference evidence="13" key="1">
    <citation type="submission" date="2016-06" db="EMBL/GenBank/DDBJ databases">
        <authorList>
            <person name="Nascimento L."/>
            <person name="Pereira R.V."/>
            <person name="Martins L.F."/>
            <person name="Quaggio R.B."/>
            <person name="Silva A.M."/>
            <person name="Setubal J.C."/>
        </authorList>
    </citation>
    <scope>NUCLEOTIDE SEQUENCE [LARGE SCALE GENOMIC DNA]</scope>
</reference>
<feature type="binding site" evidence="11">
    <location>
        <position position="279"/>
    </location>
    <ligand>
        <name>ATP</name>
        <dbReference type="ChEBI" id="CHEBI:30616"/>
    </ligand>
</feature>
<feature type="binding site" evidence="11">
    <location>
        <position position="189"/>
    </location>
    <ligand>
        <name>substrate</name>
    </ligand>
</feature>
<dbReference type="GO" id="GO:0046872">
    <property type="term" value="F:metal ion binding"/>
    <property type="evidence" value="ECO:0007669"/>
    <property type="project" value="UniProtKB-KW"/>
</dbReference>
<dbReference type="PANTHER" id="PTHR30031:SF0">
    <property type="entry name" value="PHOSPHOENOLPYRUVATE CARBOXYKINASE (ATP)"/>
    <property type="match status" value="1"/>
</dbReference>
<name>A0A1Y3PL31_9BACI</name>
<dbReference type="Gene3D" id="2.170.8.10">
    <property type="entry name" value="Phosphoenolpyruvate Carboxykinase, domain 2"/>
    <property type="match status" value="1"/>
</dbReference>
<keyword evidence="7 11" id="KW-0067">ATP-binding</keyword>
<dbReference type="HAMAP" id="MF_00453">
    <property type="entry name" value="PEPCK_ATP"/>
    <property type="match status" value="1"/>
</dbReference>
<keyword evidence="11" id="KW-0479">Metal-binding</keyword>
<dbReference type="EMBL" id="LZRT01000066">
    <property type="protein sequence ID" value="OUM88050.1"/>
    <property type="molecule type" value="Genomic_DNA"/>
</dbReference>
<evidence type="ECO:0000256" key="8">
    <source>
        <dbReference type="ARBA" id="ARBA00023211"/>
    </source>
</evidence>
<dbReference type="NCBIfam" id="TIGR00224">
    <property type="entry name" value="pckA"/>
    <property type="match status" value="1"/>
</dbReference>
<dbReference type="NCBIfam" id="NF006820">
    <property type="entry name" value="PRK09344.1-2"/>
    <property type="match status" value="1"/>
</dbReference>
<feature type="binding site" evidence="11">
    <location>
        <begin position="230"/>
        <end position="238"/>
    </location>
    <ligand>
        <name>ATP</name>
        <dbReference type="ChEBI" id="CHEBI:30616"/>
    </ligand>
</feature>
<dbReference type="UniPathway" id="UPA00138"/>
<dbReference type="PANTHER" id="PTHR30031">
    <property type="entry name" value="PHOSPHOENOLPYRUVATE CARBOXYKINASE ATP"/>
    <property type="match status" value="1"/>
</dbReference>
<evidence type="ECO:0000313" key="12">
    <source>
        <dbReference type="EMBL" id="OUM88050.1"/>
    </source>
</evidence>
<keyword evidence="5 11" id="KW-0547">Nucleotide-binding</keyword>
<evidence type="ECO:0000256" key="7">
    <source>
        <dbReference type="ARBA" id="ARBA00022840"/>
    </source>
</evidence>
<dbReference type="AlphaFoldDB" id="A0A1Y3PL31"/>
<dbReference type="FunFam" id="2.170.8.10:FF:000001">
    <property type="entry name" value="Phosphoenolpyruvate carboxykinase (ATP)"/>
    <property type="match status" value="1"/>
</dbReference>
<keyword evidence="12" id="KW-0670">Pyruvate</keyword>
<keyword evidence="12" id="KW-0808">Transferase</keyword>
<keyword evidence="9 11" id="KW-0456">Lyase</keyword>
<dbReference type="GO" id="GO:0016301">
    <property type="term" value="F:kinase activity"/>
    <property type="evidence" value="ECO:0007669"/>
    <property type="project" value="UniProtKB-KW"/>
</dbReference>
<dbReference type="Proteomes" id="UP000196475">
    <property type="component" value="Unassembled WGS sequence"/>
</dbReference>
<dbReference type="GO" id="GO:0005524">
    <property type="term" value="F:ATP binding"/>
    <property type="evidence" value="ECO:0007669"/>
    <property type="project" value="UniProtKB-UniRule"/>
</dbReference>
<protein>
    <recommendedName>
        <fullName evidence="3 11">Phosphoenolpyruvate carboxykinase (ATP)</fullName>
        <shortName evidence="11">PCK</shortName>
        <shortName evidence="11">PEP carboxykinase</shortName>
        <shortName evidence="11">PEPCK</shortName>
        <ecNumber evidence="3 11">4.1.1.49</ecNumber>
    </recommendedName>
</protein>
<dbReference type="CDD" id="cd00484">
    <property type="entry name" value="PEPCK_ATP"/>
    <property type="match status" value="1"/>
</dbReference>
<organism evidence="12 13">
    <name type="scientific">Bacillus thermozeamaize</name>
    <dbReference type="NCBI Taxonomy" id="230954"/>
    <lineage>
        <taxon>Bacteria</taxon>
        <taxon>Bacillati</taxon>
        <taxon>Bacillota</taxon>
        <taxon>Bacilli</taxon>
        <taxon>Bacillales</taxon>
        <taxon>Bacillaceae</taxon>
        <taxon>Bacillus</taxon>
    </lineage>
</organism>
<evidence type="ECO:0000256" key="11">
    <source>
        <dbReference type="HAMAP-Rule" id="MF_00453"/>
    </source>
</evidence>
<feature type="binding site" evidence="11">
    <location>
        <begin position="435"/>
        <end position="436"/>
    </location>
    <ligand>
        <name>ATP</name>
        <dbReference type="ChEBI" id="CHEBI:30616"/>
    </ligand>
</feature>
<accession>A0A1Y3PL31</accession>
<evidence type="ECO:0000256" key="5">
    <source>
        <dbReference type="ARBA" id="ARBA00022741"/>
    </source>
</evidence>
<evidence type="ECO:0000256" key="10">
    <source>
        <dbReference type="ARBA" id="ARBA00047371"/>
    </source>
</evidence>
<dbReference type="GO" id="GO:0004612">
    <property type="term" value="F:phosphoenolpyruvate carboxykinase (ATP) activity"/>
    <property type="evidence" value="ECO:0007669"/>
    <property type="project" value="UniProtKB-UniRule"/>
</dbReference>
<feature type="binding site" evidence="11">
    <location>
        <position position="195"/>
    </location>
    <ligand>
        <name>substrate</name>
    </ligand>
</feature>
<dbReference type="EC" id="4.1.1.49" evidence="3 11"/>
<feature type="binding site" evidence="11">
    <location>
        <position position="251"/>
    </location>
    <ligand>
        <name>Mn(2+)</name>
        <dbReference type="ChEBI" id="CHEBI:29035"/>
    </ligand>
</feature>
<evidence type="ECO:0000256" key="9">
    <source>
        <dbReference type="ARBA" id="ARBA00023239"/>
    </source>
</evidence>
<feature type="binding site" evidence="11">
    <location>
        <position position="441"/>
    </location>
    <ligand>
        <name>ATP</name>
        <dbReference type="ChEBI" id="CHEBI:30616"/>
    </ligand>
</feature>
<dbReference type="PROSITE" id="PS00532">
    <property type="entry name" value="PEPCK_ATP"/>
    <property type="match status" value="1"/>
</dbReference>
<evidence type="ECO:0000313" key="13">
    <source>
        <dbReference type="Proteomes" id="UP000196475"/>
    </source>
</evidence>
<comment type="caution">
    <text evidence="12">The sequence shown here is derived from an EMBL/GenBank/DDBJ whole genome shotgun (WGS) entry which is preliminary data.</text>
</comment>
<dbReference type="SUPFAM" id="SSF68923">
    <property type="entry name" value="PEP carboxykinase N-terminal domain"/>
    <property type="match status" value="1"/>
</dbReference>
<feature type="binding site" evidence="11">
    <location>
        <position position="316"/>
    </location>
    <ligand>
        <name>substrate</name>
    </ligand>
</feature>
<evidence type="ECO:0000256" key="2">
    <source>
        <dbReference type="ARBA" id="ARBA00006052"/>
    </source>
</evidence>
<dbReference type="Gene3D" id="3.40.449.10">
    <property type="entry name" value="Phosphoenolpyruvate Carboxykinase, domain 1"/>
    <property type="match status" value="1"/>
</dbReference>
<keyword evidence="8 11" id="KW-0464">Manganese</keyword>
<comment type="pathway">
    <text evidence="1 11">Carbohydrate biosynthesis; gluconeogenesis.</text>
</comment>
<keyword evidence="12" id="KW-0418">Kinase</keyword>
<dbReference type="Gene3D" id="3.90.228.20">
    <property type="match status" value="1"/>
</dbReference>
<dbReference type="GO" id="GO:0006094">
    <property type="term" value="P:gluconeogenesis"/>
    <property type="evidence" value="ECO:0007669"/>
    <property type="project" value="UniProtKB-UniRule"/>
</dbReference>
<feature type="binding site" evidence="11">
    <location>
        <position position="55"/>
    </location>
    <ligand>
        <name>substrate</name>
    </ligand>
</feature>
<keyword evidence="6 11" id="KW-0210">Decarboxylase</keyword>
<dbReference type="NCBIfam" id="NF006821">
    <property type="entry name" value="PRK09344.1-3"/>
    <property type="match status" value="1"/>
</dbReference>
<dbReference type="InterPro" id="IPR013035">
    <property type="entry name" value="PEP_carboxykinase_C"/>
</dbReference>